<proteinExistence type="predicted"/>
<feature type="domain" description="SUF system FeS cluster assembly SufBD core" evidence="1">
    <location>
        <begin position="159"/>
        <end position="392"/>
    </location>
</feature>
<organism evidence="2 3">
    <name type="scientific">Pseudobdellovibrio exovorus JSS</name>
    <dbReference type="NCBI Taxonomy" id="1184267"/>
    <lineage>
        <taxon>Bacteria</taxon>
        <taxon>Pseudomonadati</taxon>
        <taxon>Bdellovibrionota</taxon>
        <taxon>Bdellovibrionia</taxon>
        <taxon>Bdellovibrionales</taxon>
        <taxon>Pseudobdellovibrionaceae</taxon>
        <taxon>Pseudobdellovibrio</taxon>
    </lineage>
</organism>
<dbReference type="OrthoDB" id="5288223at2"/>
<dbReference type="InterPro" id="IPR011542">
    <property type="entry name" value="SUF_FeS_clus_asmbl_SufD"/>
</dbReference>
<dbReference type="InterPro" id="IPR037284">
    <property type="entry name" value="SUF_FeS_clus_asmbl_SufBD_sf"/>
</dbReference>
<dbReference type="EMBL" id="CP003537">
    <property type="protein sequence ID" value="AGH96530.1"/>
    <property type="molecule type" value="Genomic_DNA"/>
</dbReference>
<dbReference type="PANTHER" id="PTHR43575">
    <property type="entry name" value="PROTEIN ABCI7, CHLOROPLASTIC"/>
    <property type="match status" value="1"/>
</dbReference>
<dbReference type="NCBIfam" id="TIGR01981">
    <property type="entry name" value="sufD"/>
    <property type="match status" value="1"/>
</dbReference>
<accession>M4VDI2</accession>
<dbReference type="KEGG" id="bex:A11Q_2314"/>
<dbReference type="InterPro" id="IPR055346">
    <property type="entry name" value="Fe-S_cluster_assembly_SufBD"/>
</dbReference>
<dbReference type="GO" id="GO:0016226">
    <property type="term" value="P:iron-sulfur cluster assembly"/>
    <property type="evidence" value="ECO:0007669"/>
    <property type="project" value="InterPro"/>
</dbReference>
<dbReference type="Proteomes" id="UP000012040">
    <property type="component" value="Chromosome"/>
</dbReference>
<keyword evidence="3" id="KW-1185">Reference proteome</keyword>
<dbReference type="PANTHER" id="PTHR43575:SF1">
    <property type="entry name" value="PROTEIN ABCI7, CHLOROPLASTIC"/>
    <property type="match status" value="1"/>
</dbReference>
<evidence type="ECO:0000313" key="2">
    <source>
        <dbReference type="EMBL" id="AGH96530.1"/>
    </source>
</evidence>
<gene>
    <name evidence="2" type="ORF">A11Q_2314</name>
</gene>
<dbReference type="Pfam" id="PF01458">
    <property type="entry name" value="SUFBD_core"/>
    <property type="match status" value="1"/>
</dbReference>
<dbReference type="SUPFAM" id="SSF101960">
    <property type="entry name" value="Stabilizer of iron transporter SufD"/>
    <property type="match status" value="1"/>
</dbReference>
<dbReference type="RefSeq" id="WP_015471020.1">
    <property type="nucleotide sequence ID" value="NC_020813.1"/>
</dbReference>
<dbReference type="PATRIC" id="fig|1184267.3.peg.2346"/>
<reference evidence="2 3" key="1">
    <citation type="journal article" date="2013" name="ISME J.">
        <title>By their genes ye shall know them: genomic signatures of predatory bacteria.</title>
        <authorList>
            <person name="Pasternak Z."/>
            <person name="Pietrokovski S."/>
            <person name="Rotem O."/>
            <person name="Gophna U."/>
            <person name="Lurie-Weinberger M.N."/>
            <person name="Jurkevitch E."/>
        </authorList>
    </citation>
    <scope>NUCLEOTIDE SEQUENCE [LARGE SCALE GENOMIC DNA]</scope>
    <source>
        <strain evidence="2 3">JSS</strain>
    </source>
</reference>
<protein>
    <submittedName>
        <fullName evidence="2">Transport protein involved in the</fullName>
    </submittedName>
</protein>
<dbReference type="STRING" id="1184267.A11Q_2314"/>
<evidence type="ECO:0000259" key="1">
    <source>
        <dbReference type="Pfam" id="PF01458"/>
    </source>
</evidence>
<sequence>MSWETSYLNFKNRAALDSVKANEERQKSFERFVAEGLPTRRDEAWKFTSLTGFKEIDWKSHEDDEMHLTHEQMQEVSKNLPSDFINFVFVNGILNNTLSDDADGLIEITELEESDFSTATENVEERLLNLAQAFLQKKINLKVLKHRQIDKPVQVVFVQSSKNSVYLSEKLNVHLEENSELKLLVHSMSFINSTADAINLNVNVQVDKSARLTFVQLQDEDAGSYHFSQVQISLQASAWVQSLALSLGNRLVRNYLHLRFNEENAEAEVYGLGVLDEQQHLDNYTFIEHAVGHNQSVQHYKSILSGAAHSVFRGRVRIAQDAQKANSEQLNNNLLLTRQAQADSIPQLEIYADDVKAGHGSTVGQLNKEEIFYFLSRGINQFQAVKMLSFGFAKELVYKVKNETLQNYLLNSLNKKLERMVQNG</sequence>
<dbReference type="eggNOG" id="COG0719">
    <property type="taxonomic scope" value="Bacteria"/>
</dbReference>
<evidence type="ECO:0000313" key="3">
    <source>
        <dbReference type="Proteomes" id="UP000012040"/>
    </source>
</evidence>
<dbReference type="AlphaFoldDB" id="M4VDI2"/>
<name>M4VDI2_9BACT</name>
<dbReference type="HOGENOM" id="CLU_026231_5_2_7"/>
<dbReference type="InterPro" id="IPR000825">
    <property type="entry name" value="SUF_FeS_clus_asmbl_SufBD_core"/>
</dbReference>